<dbReference type="SUPFAM" id="SSF47807">
    <property type="entry name" value="5' to 3' exonuclease, C-terminal subdomain"/>
    <property type="match status" value="1"/>
</dbReference>
<dbReference type="SMART" id="SM00279">
    <property type="entry name" value="HhH2"/>
    <property type="match status" value="1"/>
</dbReference>
<proteinExistence type="predicted"/>
<dbReference type="InterPro" id="IPR020046">
    <property type="entry name" value="5-3_exonucl_a-hlix_arch_N"/>
</dbReference>
<dbReference type="Gene3D" id="1.10.150.20">
    <property type="entry name" value="5' to 3' exonuclease, C-terminal subdomain"/>
    <property type="match status" value="1"/>
</dbReference>
<accession>A0ABV5AC93</accession>
<organism evidence="7 8">
    <name type="scientific">Alicyclobacillus fastidiosus</name>
    <dbReference type="NCBI Taxonomy" id="392011"/>
    <lineage>
        <taxon>Bacteria</taxon>
        <taxon>Bacillati</taxon>
        <taxon>Bacillota</taxon>
        <taxon>Bacilli</taxon>
        <taxon>Bacillales</taxon>
        <taxon>Alicyclobacillaceae</taxon>
        <taxon>Alicyclobacillus</taxon>
    </lineage>
</organism>
<dbReference type="CDD" id="cd09859">
    <property type="entry name" value="PIN_53EXO"/>
    <property type="match status" value="1"/>
</dbReference>
<evidence type="ECO:0000256" key="4">
    <source>
        <dbReference type="ARBA" id="ARBA00049957"/>
    </source>
</evidence>
<keyword evidence="3" id="KW-0238">DNA-binding</keyword>
<dbReference type="InterPro" id="IPR038969">
    <property type="entry name" value="FEN"/>
</dbReference>
<evidence type="ECO:0000259" key="6">
    <source>
        <dbReference type="SMART" id="SM00475"/>
    </source>
</evidence>
<keyword evidence="1" id="KW-0540">Nuclease</keyword>
<dbReference type="InterPro" id="IPR002421">
    <property type="entry name" value="5-3_exonuclease"/>
</dbReference>
<dbReference type="SUPFAM" id="SSF88723">
    <property type="entry name" value="PIN domain-like"/>
    <property type="match status" value="1"/>
</dbReference>
<keyword evidence="8" id="KW-1185">Reference proteome</keyword>
<dbReference type="InterPro" id="IPR029060">
    <property type="entry name" value="PIN-like_dom_sf"/>
</dbReference>
<dbReference type="Proteomes" id="UP001579974">
    <property type="component" value="Unassembled WGS sequence"/>
</dbReference>
<comment type="function">
    <text evidence="4">5'-3' exonuclease acting preferentially on double-stranded DNA.</text>
</comment>
<comment type="caution">
    <text evidence="7">The sequence shown here is derived from an EMBL/GenBank/DDBJ whole genome shotgun (WGS) entry which is preliminary data.</text>
</comment>
<dbReference type="Pfam" id="PF01367">
    <property type="entry name" value="5_3_exonuc"/>
    <property type="match status" value="1"/>
</dbReference>
<dbReference type="InterPro" id="IPR008918">
    <property type="entry name" value="HhH2"/>
</dbReference>
<protein>
    <recommendedName>
        <fullName evidence="5">5'-3' exonuclease</fullName>
    </recommendedName>
</protein>
<evidence type="ECO:0000256" key="5">
    <source>
        <dbReference type="ARBA" id="ARBA00050026"/>
    </source>
</evidence>
<evidence type="ECO:0000256" key="1">
    <source>
        <dbReference type="ARBA" id="ARBA00022722"/>
    </source>
</evidence>
<keyword evidence="2" id="KW-0378">Hydrolase</keyword>
<dbReference type="GO" id="GO:0004527">
    <property type="term" value="F:exonuclease activity"/>
    <property type="evidence" value="ECO:0007669"/>
    <property type="project" value="UniProtKB-KW"/>
</dbReference>
<evidence type="ECO:0000313" key="7">
    <source>
        <dbReference type="EMBL" id="MFB5189676.1"/>
    </source>
</evidence>
<dbReference type="PANTHER" id="PTHR42646:SF2">
    <property type="entry name" value="5'-3' EXONUCLEASE FAMILY PROTEIN"/>
    <property type="match status" value="1"/>
</dbReference>
<dbReference type="InterPro" id="IPR020045">
    <property type="entry name" value="DNA_polI_H3TH"/>
</dbReference>
<reference evidence="7 8" key="1">
    <citation type="journal article" date="2024" name="Int. J. Mol. Sci.">
        <title>Exploration of Alicyclobacillus spp. Genome in Search of Antibiotic Resistance.</title>
        <authorList>
            <person name="Bucka-Kolendo J."/>
            <person name="Kiousi D.E."/>
            <person name="Dekowska A."/>
            <person name="Mikolajczuk-Szczyrba A."/>
            <person name="Karadedos D.M."/>
            <person name="Michael P."/>
            <person name="Galanis A."/>
            <person name="Sokolowska B."/>
        </authorList>
    </citation>
    <scope>NUCLEOTIDE SEQUENCE [LARGE SCALE GENOMIC DNA]</scope>
    <source>
        <strain evidence="7 8">KKP 3000</strain>
    </source>
</reference>
<dbReference type="EMBL" id="JBDXSU010000003">
    <property type="protein sequence ID" value="MFB5189676.1"/>
    <property type="molecule type" value="Genomic_DNA"/>
</dbReference>
<keyword evidence="7" id="KW-0269">Exonuclease</keyword>
<dbReference type="PANTHER" id="PTHR42646">
    <property type="entry name" value="FLAP ENDONUCLEASE XNI"/>
    <property type="match status" value="1"/>
</dbReference>
<feature type="domain" description="5'-3' exonuclease" evidence="6">
    <location>
        <begin position="1"/>
        <end position="321"/>
    </location>
</feature>
<evidence type="ECO:0000313" key="8">
    <source>
        <dbReference type="Proteomes" id="UP001579974"/>
    </source>
</evidence>
<dbReference type="CDD" id="cd09898">
    <property type="entry name" value="H3TH_53EXO"/>
    <property type="match status" value="1"/>
</dbReference>
<sequence>MKLILIDGSSLLTTSFFGNVPRDYYQLRSQEEREAYLRKKALRTEVGIYTNAVYPMTRILLNLIERQKPTHLAVAWDVSRNTFRRQLYSDYKGHREDALPILGEQYGTMQALLETMNISQFWFEDYEADDILGTLARKFEQDMPVYIYTKDQDALQLISRGTRVWLLTSKADALYQSRGLEVKQLSVPDGTFEYTTVTFEEEYGLEPWQMIDKKALEGDSSDNIPGVKGVGEKASVPLLREFGTIDNLYEYIEDLYPAHESELKQMFKDLGIARSPLSYLLKESETELVGKRAALLSKDLATIRTDLQELALVDAAQLELKIDYAQTREKFLELEFNSLLKKLPTAEPTGDDVAV</sequence>
<dbReference type="SMART" id="SM00475">
    <property type="entry name" value="53EXOc"/>
    <property type="match status" value="1"/>
</dbReference>
<gene>
    <name evidence="7" type="ORF">KKP3000_002952</name>
</gene>
<dbReference type="InterPro" id="IPR036279">
    <property type="entry name" value="5-3_exonuclease_C_sf"/>
</dbReference>
<evidence type="ECO:0000256" key="3">
    <source>
        <dbReference type="ARBA" id="ARBA00023125"/>
    </source>
</evidence>
<dbReference type="Pfam" id="PF02739">
    <property type="entry name" value="5_3_exonuc_N"/>
    <property type="match status" value="1"/>
</dbReference>
<name>A0ABV5AC93_9BACL</name>
<evidence type="ECO:0000256" key="2">
    <source>
        <dbReference type="ARBA" id="ARBA00022801"/>
    </source>
</evidence>
<dbReference type="Gene3D" id="3.40.50.1010">
    <property type="entry name" value="5'-nuclease"/>
    <property type="match status" value="1"/>
</dbReference>
<dbReference type="RefSeq" id="WP_275475275.1">
    <property type="nucleotide sequence ID" value="NZ_CP162940.1"/>
</dbReference>